<comment type="caution">
    <text evidence="1">The sequence shown here is derived from an EMBL/GenBank/DDBJ whole genome shotgun (WGS) entry which is preliminary data.</text>
</comment>
<proteinExistence type="predicted"/>
<dbReference type="RefSeq" id="WP_146434482.1">
    <property type="nucleotide sequence ID" value="NZ_VIGV01000003.1"/>
</dbReference>
<reference evidence="1 2" key="1">
    <citation type="submission" date="2019-06" db="EMBL/GenBank/DDBJ databases">
        <authorList>
            <person name="Teng J.L.L."/>
            <person name="Lee H.H."/>
            <person name="Lau S.K.P."/>
            <person name="Woo P.C.Y."/>
        </authorList>
    </citation>
    <scope>NUCLEOTIDE SEQUENCE [LARGE SCALE GENOMIC DNA]</scope>
    <source>
        <strain evidence="1 2">HKU70</strain>
    </source>
</reference>
<sequence length="65" mass="7009">MMAGGPYDYEESVAVTVELAEALNEYAMVRDAFRGQDPESVALALYEPARAVAELVLTAAEGDDR</sequence>
<evidence type="ECO:0000313" key="1">
    <source>
        <dbReference type="EMBL" id="TWS24439.1"/>
    </source>
</evidence>
<organism evidence="1 2">
    <name type="scientific">Tsukamurella sputi</name>
    <dbReference type="NCBI Taxonomy" id="2591848"/>
    <lineage>
        <taxon>Bacteria</taxon>
        <taxon>Bacillati</taxon>
        <taxon>Actinomycetota</taxon>
        <taxon>Actinomycetes</taxon>
        <taxon>Mycobacteriales</taxon>
        <taxon>Tsukamurellaceae</taxon>
        <taxon>Tsukamurella</taxon>
    </lineage>
</organism>
<name>A0A5C5RMX7_9ACTN</name>
<gene>
    <name evidence="1" type="ORF">FK268_12685</name>
</gene>
<accession>A0A5C5RMX7</accession>
<keyword evidence="2" id="KW-1185">Reference proteome</keyword>
<protein>
    <submittedName>
        <fullName evidence="1">Uncharacterized protein</fullName>
    </submittedName>
</protein>
<dbReference type="AlphaFoldDB" id="A0A5C5RMX7"/>
<dbReference type="Proteomes" id="UP000319792">
    <property type="component" value="Unassembled WGS sequence"/>
</dbReference>
<dbReference type="EMBL" id="VIGV01000003">
    <property type="protein sequence ID" value="TWS24439.1"/>
    <property type="molecule type" value="Genomic_DNA"/>
</dbReference>
<evidence type="ECO:0000313" key="2">
    <source>
        <dbReference type="Proteomes" id="UP000319792"/>
    </source>
</evidence>
<reference evidence="1 2" key="2">
    <citation type="submission" date="2019-08" db="EMBL/GenBank/DDBJ databases">
        <title>Tsukamurella conjunctivitidis sp. nov., Tsukamurella assacharolytica sp. nov. and Tsukamurella sputae sp. nov. isolated from patients with conjunctivitis, bacteraemia (lymphoma) and respiratory infection (sputum) in Hong Kong.</title>
        <authorList>
            <person name="Fok K.M.N."/>
            <person name="Fong J.Y.H."/>
        </authorList>
    </citation>
    <scope>NUCLEOTIDE SEQUENCE [LARGE SCALE GENOMIC DNA]</scope>
    <source>
        <strain evidence="1 2">HKU70</strain>
    </source>
</reference>